<sequence length="224" mass="25578">MLRYPVMLNQLTFVSMSFKSAVRGCHSRSDETDGSIRFSVYVDMREVDLITDHVKKCTEKSLSMLMEKWRRKISGEFQIPPGRIAIETPDALGLTKSRVFEVKINTKKNSTATDKTSRVPSFSDIYDIWQPACSEMFQLIKKVSDPLRQSILGCSNLTSEDGSLTLFIHVHEAALDFSPETFTQCNNENFNRLLNKWKLEIEKFYQLSGPDVSVSRKSLVFTVS</sequence>
<protein>
    <submittedName>
        <fullName evidence="3">Trigger_N domain-containing protein</fullName>
    </submittedName>
</protein>
<dbReference type="Proteomes" id="UP000272942">
    <property type="component" value="Unassembled WGS sequence"/>
</dbReference>
<dbReference type="WBParaSite" id="ECPE_0000244501-mRNA-1">
    <property type="protein sequence ID" value="ECPE_0000244501-mRNA-1"/>
    <property type="gene ID" value="ECPE_0000244501"/>
</dbReference>
<reference evidence="1 2" key="2">
    <citation type="submission" date="2018-11" db="EMBL/GenBank/DDBJ databases">
        <authorList>
            <consortium name="Pathogen Informatics"/>
        </authorList>
    </citation>
    <scope>NUCLEOTIDE SEQUENCE [LARGE SCALE GENOMIC DNA]</scope>
    <source>
        <strain evidence="1 2">Egypt</strain>
    </source>
</reference>
<evidence type="ECO:0000313" key="2">
    <source>
        <dbReference type="Proteomes" id="UP000272942"/>
    </source>
</evidence>
<accession>A0A183A660</accession>
<organism evidence="3">
    <name type="scientific">Echinostoma caproni</name>
    <dbReference type="NCBI Taxonomy" id="27848"/>
    <lineage>
        <taxon>Eukaryota</taxon>
        <taxon>Metazoa</taxon>
        <taxon>Spiralia</taxon>
        <taxon>Lophotrochozoa</taxon>
        <taxon>Platyhelminthes</taxon>
        <taxon>Trematoda</taxon>
        <taxon>Digenea</taxon>
        <taxon>Plagiorchiida</taxon>
        <taxon>Echinostomata</taxon>
        <taxon>Echinostomatoidea</taxon>
        <taxon>Echinostomatidae</taxon>
        <taxon>Echinostoma</taxon>
    </lineage>
</organism>
<proteinExistence type="predicted"/>
<reference evidence="3" key="1">
    <citation type="submission" date="2016-06" db="UniProtKB">
        <authorList>
            <consortium name="WormBaseParasite"/>
        </authorList>
    </citation>
    <scope>IDENTIFICATION</scope>
</reference>
<evidence type="ECO:0000313" key="1">
    <source>
        <dbReference type="EMBL" id="VDP66507.1"/>
    </source>
</evidence>
<dbReference type="AlphaFoldDB" id="A0A183A660"/>
<dbReference type="EMBL" id="UZAN01039618">
    <property type="protein sequence ID" value="VDP66507.1"/>
    <property type="molecule type" value="Genomic_DNA"/>
</dbReference>
<keyword evidence="2" id="KW-1185">Reference proteome</keyword>
<evidence type="ECO:0000313" key="3">
    <source>
        <dbReference type="WBParaSite" id="ECPE_0000244501-mRNA-1"/>
    </source>
</evidence>
<name>A0A183A660_9TREM</name>
<gene>
    <name evidence="1" type="ORF">ECPE_LOCUS2445</name>
</gene>